<dbReference type="RefSeq" id="WP_105037956.1">
    <property type="nucleotide sequence ID" value="NZ_PPSL01000001.1"/>
</dbReference>
<keyword evidence="2" id="KW-1185">Reference proteome</keyword>
<accession>A0A2S7T1H8</accession>
<gene>
    <name evidence="1" type="ORF">CJD36_004830</name>
</gene>
<dbReference type="EMBL" id="PPSL01000001">
    <property type="protein sequence ID" value="PQJ13072.1"/>
    <property type="molecule type" value="Genomic_DNA"/>
</dbReference>
<organism evidence="1 2">
    <name type="scientific">Flavipsychrobacter stenotrophus</name>
    <dbReference type="NCBI Taxonomy" id="2077091"/>
    <lineage>
        <taxon>Bacteria</taxon>
        <taxon>Pseudomonadati</taxon>
        <taxon>Bacteroidota</taxon>
        <taxon>Chitinophagia</taxon>
        <taxon>Chitinophagales</taxon>
        <taxon>Chitinophagaceae</taxon>
        <taxon>Flavipsychrobacter</taxon>
    </lineage>
</organism>
<dbReference type="OrthoDB" id="9153118at2"/>
<dbReference type="AlphaFoldDB" id="A0A2S7T1H8"/>
<sequence length="347" mass="40083">MDLSDSVLVRVSVHYIGNKGNGDEIVVSQKPLDLNDRDKLIMKNPFLEKFTDEQNKYSFSHNTSLDYHEVYNFCLNAFADTETFHVNSANIAKHLYENTLHPKIKAGELYVCLYDNCLINGAYVEAIGIYKTETKSNFIDLEMNNNQFSMTMREGVEVSKFDKGALIFPTNAESGFDVLIYDSANRGEEAVFWKEGFLGILPQANEYFQTNQFLTLTKQFIAKQVPQEFEMSKTEQIDLLNKSVEYFRANESFDKKSFEEEVFTEPGLINSFRNFGESYADSNNLEMPEQFDISTQAVKKQARVFKSVLKLDKNFHVYIHGDKDLIEKGYDEATGKSFYKIYFDQEF</sequence>
<dbReference type="Proteomes" id="UP000239872">
    <property type="component" value="Unassembled WGS sequence"/>
</dbReference>
<name>A0A2S7T1H8_9BACT</name>
<comment type="caution">
    <text evidence="1">The sequence shown here is derived from an EMBL/GenBank/DDBJ whole genome shotgun (WGS) entry which is preliminary data.</text>
</comment>
<evidence type="ECO:0000313" key="2">
    <source>
        <dbReference type="Proteomes" id="UP000239872"/>
    </source>
</evidence>
<reference evidence="1 2" key="1">
    <citation type="submission" date="2018-01" db="EMBL/GenBank/DDBJ databases">
        <title>A novel member of the phylum Bacteroidetes isolated from glacier ice.</title>
        <authorList>
            <person name="Liu Q."/>
            <person name="Xin Y.-H."/>
        </authorList>
    </citation>
    <scope>NUCLEOTIDE SEQUENCE [LARGE SCALE GENOMIC DNA]</scope>
    <source>
        <strain evidence="1 2">RB1R16</strain>
    </source>
</reference>
<proteinExistence type="predicted"/>
<protein>
    <recommendedName>
        <fullName evidence="3">Nucleoid-associated protein</fullName>
    </recommendedName>
</protein>
<dbReference type="Pfam" id="PF04245">
    <property type="entry name" value="NA37"/>
    <property type="match status" value="1"/>
</dbReference>
<evidence type="ECO:0008006" key="3">
    <source>
        <dbReference type="Google" id="ProtNLM"/>
    </source>
</evidence>
<evidence type="ECO:0000313" key="1">
    <source>
        <dbReference type="EMBL" id="PQJ13072.1"/>
    </source>
</evidence>
<dbReference type="GO" id="GO:0009295">
    <property type="term" value="C:nucleoid"/>
    <property type="evidence" value="ECO:0007669"/>
    <property type="project" value="InterPro"/>
</dbReference>
<dbReference type="InterPro" id="IPR007358">
    <property type="entry name" value="Nucleoid_associated_NdpA"/>
</dbReference>